<dbReference type="InterPro" id="IPR013324">
    <property type="entry name" value="RNA_pol_sigma_r3/r4-like"/>
</dbReference>
<dbReference type="Pfam" id="PF04542">
    <property type="entry name" value="Sigma70_r2"/>
    <property type="match status" value="1"/>
</dbReference>
<feature type="domain" description="RNA polymerase sigma factor 70 region 4 type 2" evidence="6">
    <location>
        <begin position="117"/>
        <end position="168"/>
    </location>
</feature>
<reference evidence="8" key="1">
    <citation type="journal article" date="2019" name="Int. J. Syst. Evol. Microbiol.">
        <title>The Global Catalogue of Microorganisms (GCM) 10K type strain sequencing project: providing services to taxonomists for standard genome sequencing and annotation.</title>
        <authorList>
            <consortium name="The Broad Institute Genomics Platform"/>
            <consortium name="The Broad Institute Genome Sequencing Center for Infectious Disease"/>
            <person name="Wu L."/>
            <person name="Ma J."/>
        </authorList>
    </citation>
    <scope>NUCLEOTIDE SEQUENCE [LARGE SCALE GENOMIC DNA]</scope>
    <source>
        <strain evidence="8">JCM 17630</strain>
    </source>
</reference>
<evidence type="ECO:0000256" key="2">
    <source>
        <dbReference type="ARBA" id="ARBA00023015"/>
    </source>
</evidence>
<dbReference type="CDD" id="cd06171">
    <property type="entry name" value="Sigma70_r4"/>
    <property type="match status" value="1"/>
</dbReference>
<dbReference type="NCBIfam" id="TIGR02937">
    <property type="entry name" value="sigma70-ECF"/>
    <property type="match status" value="1"/>
</dbReference>
<evidence type="ECO:0000313" key="8">
    <source>
        <dbReference type="Proteomes" id="UP001501496"/>
    </source>
</evidence>
<evidence type="ECO:0000256" key="4">
    <source>
        <dbReference type="ARBA" id="ARBA00023163"/>
    </source>
</evidence>
<dbReference type="Gene3D" id="1.10.1740.10">
    <property type="match status" value="1"/>
</dbReference>
<name>A0ABP8C6L3_9FLAO</name>
<evidence type="ECO:0000256" key="3">
    <source>
        <dbReference type="ARBA" id="ARBA00023082"/>
    </source>
</evidence>
<gene>
    <name evidence="7" type="ORF">GCM10022291_14520</name>
</gene>
<dbReference type="InterPro" id="IPR014327">
    <property type="entry name" value="RNA_pol_sigma70_bacteroid"/>
</dbReference>
<dbReference type="Gene3D" id="1.10.10.10">
    <property type="entry name" value="Winged helix-like DNA-binding domain superfamily/Winged helix DNA-binding domain"/>
    <property type="match status" value="1"/>
</dbReference>
<protein>
    <submittedName>
        <fullName evidence="7">RNA polymerase sigma-70 factor</fullName>
    </submittedName>
</protein>
<sequence length="187" mass="22395">MKDIFLLEAIKKNDKKAFKIFFDKYYTPLVGYINTFTKDLYLAEDIAQQSFIIFWTKRKKIKILKSPKSYLYSIAYNSYIDYYRKKKKQDTFFDDLKEKALRDLVEEDEELMQKRLEKLKTIINDLPPRCQQILKMNKFEGFKYSEIAEKLGVSIKTVEVQMGIAFKKIRKGFEDTPFLLFLVRQLA</sequence>
<dbReference type="RefSeq" id="WP_344787481.1">
    <property type="nucleotide sequence ID" value="NZ_BAABCA010000003.1"/>
</dbReference>
<evidence type="ECO:0000313" key="7">
    <source>
        <dbReference type="EMBL" id="GAA4234633.1"/>
    </source>
</evidence>
<dbReference type="InterPro" id="IPR036388">
    <property type="entry name" value="WH-like_DNA-bd_sf"/>
</dbReference>
<dbReference type="NCBIfam" id="TIGR02985">
    <property type="entry name" value="Sig70_bacteroi1"/>
    <property type="match status" value="1"/>
</dbReference>
<feature type="domain" description="RNA polymerase sigma-70 region 2" evidence="5">
    <location>
        <begin position="22"/>
        <end position="88"/>
    </location>
</feature>
<dbReference type="InterPro" id="IPR013325">
    <property type="entry name" value="RNA_pol_sigma_r2"/>
</dbReference>
<accession>A0ABP8C6L3</accession>
<dbReference type="InterPro" id="IPR007627">
    <property type="entry name" value="RNA_pol_sigma70_r2"/>
</dbReference>
<comment type="similarity">
    <text evidence="1">Belongs to the sigma-70 factor family. ECF subfamily.</text>
</comment>
<comment type="caution">
    <text evidence="7">The sequence shown here is derived from an EMBL/GenBank/DDBJ whole genome shotgun (WGS) entry which is preliminary data.</text>
</comment>
<evidence type="ECO:0000259" key="6">
    <source>
        <dbReference type="Pfam" id="PF08281"/>
    </source>
</evidence>
<dbReference type="PANTHER" id="PTHR43133">
    <property type="entry name" value="RNA POLYMERASE ECF-TYPE SIGMA FACTO"/>
    <property type="match status" value="1"/>
</dbReference>
<keyword evidence="3" id="KW-0731">Sigma factor</keyword>
<dbReference type="InterPro" id="IPR039425">
    <property type="entry name" value="RNA_pol_sigma-70-like"/>
</dbReference>
<dbReference type="PANTHER" id="PTHR43133:SF46">
    <property type="entry name" value="RNA POLYMERASE SIGMA-70 FACTOR ECF SUBFAMILY"/>
    <property type="match status" value="1"/>
</dbReference>
<proteinExistence type="inferred from homology"/>
<keyword evidence="2" id="KW-0805">Transcription regulation</keyword>
<dbReference type="InterPro" id="IPR013249">
    <property type="entry name" value="RNA_pol_sigma70_r4_t2"/>
</dbReference>
<dbReference type="EMBL" id="BAABCA010000003">
    <property type="protein sequence ID" value="GAA4234633.1"/>
    <property type="molecule type" value="Genomic_DNA"/>
</dbReference>
<dbReference type="SUPFAM" id="SSF88946">
    <property type="entry name" value="Sigma2 domain of RNA polymerase sigma factors"/>
    <property type="match status" value="1"/>
</dbReference>
<dbReference type="InterPro" id="IPR014284">
    <property type="entry name" value="RNA_pol_sigma-70_dom"/>
</dbReference>
<dbReference type="Pfam" id="PF08281">
    <property type="entry name" value="Sigma70_r4_2"/>
    <property type="match status" value="1"/>
</dbReference>
<organism evidence="7 8">
    <name type="scientific">Postechiella marina</name>
    <dbReference type="NCBI Taxonomy" id="943941"/>
    <lineage>
        <taxon>Bacteria</taxon>
        <taxon>Pseudomonadati</taxon>
        <taxon>Bacteroidota</taxon>
        <taxon>Flavobacteriia</taxon>
        <taxon>Flavobacteriales</taxon>
        <taxon>Flavobacteriaceae</taxon>
        <taxon>Postechiella</taxon>
    </lineage>
</organism>
<evidence type="ECO:0000259" key="5">
    <source>
        <dbReference type="Pfam" id="PF04542"/>
    </source>
</evidence>
<evidence type="ECO:0000256" key="1">
    <source>
        <dbReference type="ARBA" id="ARBA00010641"/>
    </source>
</evidence>
<keyword evidence="8" id="KW-1185">Reference proteome</keyword>
<dbReference type="Proteomes" id="UP001501496">
    <property type="component" value="Unassembled WGS sequence"/>
</dbReference>
<keyword evidence="4" id="KW-0804">Transcription</keyword>
<dbReference type="SUPFAM" id="SSF88659">
    <property type="entry name" value="Sigma3 and sigma4 domains of RNA polymerase sigma factors"/>
    <property type="match status" value="1"/>
</dbReference>